<reference evidence="2" key="1">
    <citation type="submission" date="2021-02" db="EMBL/GenBank/DDBJ databases">
        <authorList>
            <person name="Nowell W R."/>
        </authorList>
    </citation>
    <scope>NUCLEOTIDE SEQUENCE</scope>
</reference>
<accession>A0A814BY63</accession>
<sequence>MTIPIALILVSITRTCLITLNLKKRFRQQSTEPRASKTSSIASNLLPVSPVPVVVSSQNSTETGVSTSTSTLYYHNSHRLSQIHSHSRRRRSRLDNQMVILITINVAPFVSVHIITEIAYLLEKYSTIVNEYPISKLVIILIYLSWYLISATRFYTNCLLSRIYREEFKNRLYLLRNGCKPRTIIITEISHQRYNSRYCIGNDPASCSFKQQQQQYTCTQSFT</sequence>
<organism evidence="2 6">
    <name type="scientific">Didymodactylos carnosus</name>
    <dbReference type="NCBI Taxonomy" id="1234261"/>
    <lineage>
        <taxon>Eukaryota</taxon>
        <taxon>Metazoa</taxon>
        <taxon>Spiralia</taxon>
        <taxon>Gnathifera</taxon>
        <taxon>Rotifera</taxon>
        <taxon>Eurotatoria</taxon>
        <taxon>Bdelloidea</taxon>
        <taxon>Philodinida</taxon>
        <taxon>Philodinidae</taxon>
        <taxon>Didymodactylos</taxon>
    </lineage>
</organism>
<keyword evidence="1" id="KW-1133">Transmembrane helix</keyword>
<name>A0A814BY63_9BILA</name>
<evidence type="ECO:0000313" key="4">
    <source>
        <dbReference type="EMBL" id="CAF3710636.1"/>
    </source>
</evidence>
<feature type="transmembrane region" description="Helical" evidence="1">
    <location>
        <begin position="98"/>
        <end position="122"/>
    </location>
</feature>
<evidence type="ECO:0000313" key="2">
    <source>
        <dbReference type="EMBL" id="CAF0932960.1"/>
    </source>
</evidence>
<dbReference type="Proteomes" id="UP000682733">
    <property type="component" value="Unassembled WGS sequence"/>
</dbReference>
<dbReference type="EMBL" id="CAJOBC010002010">
    <property type="protein sequence ID" value="CAF3710636.1"/>
    <property type="molecule type" value="Genomic_DNA"/>
</dbReference>
<evidence type="ECO:0008006" key="7">
    <source>
        <dbReference type="Google" id="ProtNLM"/>
    </source>
</evidence>
<evidence type="ECO:0000313" key="5">
    <source>
        <dbReference type="EMBL" id="CAF4047364.1"/>
    </source>
</evidence>
<dbReference type="Proteomes" id="UP000681722">
    <property type="component" value="Unassembled WGS sequence"/>
</dbReference>
<gene>
    <name evidence="2" type="ORF">GPM918_LOCUS10285</name>
    <name evidence="3" type="ORF">OVA965_LOCUS25774</name>
    <name evidence="4" type="ORF">SRO942_LOCUS10286</name>
    <name evidence="5" type="ORF">TMI583_LOCUS26503</name>
</gene>
<keyword evidence="6" id="KW-1185">Reference proteome</keyword>
<dbReference type="EMBL" id="CAJNOQ010002010">
    <property type="protein sequence ID" value="CAF0932960.1"/>
    <property type="molecule type" value="Genomic_DNA"/>
</dbReference>
<dbReference type="EMBL" id="CAJOBA010037716">
    <property type="protein sequence ID" value="CAF4047364.1"/>
    <property type="molecule type" value="Genomic_DNA"/>
</dbReference>
<dbReference type="AlphaFoldDB" id="A0A814BY63"/>
<evidence type="ECO:0000313" key="3">
    <source>
        <dbReference type="EMBL" id="CAF1239923.1"/>
    </source>
</evidence>
<keyword evidence="1" id="KW-0812">Transmembrane</keyword>
<dbReference type="Proteomes" id="UP000663829">
    <property type="component" value="Unassembled WGS sequence"/>
</dbReference>
<evidence type="ECO:0000313" key="6">
    <source>
        <dbReference type="Proteomes" id="UP000663829"/>
    </source>
</evidence>
<keyword evidence="1" id="KW-0472">Membrane</keyword>
<dbReference type="EMBL" id="CAJNOK010016170">
    <property type="protein sequence ID" value="CAF1239923.1"/>
    <property type="molecule type" value="Genomic_DNA"/>
</dbReference>
<protein>
    <recommendedName>
        <fullName evidence="7">G-protein coupled receptors family 1 profile domain-containing protein</fullName>
    </recommendedName>
</protein>
<feature type="transmembrane region" description="Helical" evidence="1">
    <location>
        <begin position="134"/>
        <end position="155"/>
    </location>
</feature>
<feature type="transmembrane region" description="Helical" evidence="1">
    <location>
        <begin position="6"/>
        <end position="22"/>
    </location>
</feature>
<comment type="caution">
    <text evidence="2">The sequence shown here is derived from an EMBL/GenBank/DDBJ whole genome shotgun (WGS) entry which is preliminary data.</text>
</comment>
<dbReference type="Proteomes" id="UP000677228">
    <property type="component" value="Unassembled WGS sequence"/>
</dbReference>
<evidence type="ECO:0000256" key="1">
    <source>
        <dbReference type="SAM" id="Phobius"/>
    </source>
</evidence>
<proteinExistence type="predicted"/>